<dbReference type="InterPro" id="IPR038726">
    <property type="entry name" value="PDDEXK_AddAB-type"/>
</dbReference>
<dbReference type="Proteomes" id="UP000644875">
    <property type="component" value="Unassembled WGS sequence"/>
</dbReference>
<keyword evidence="13" id="KW-1185">Reference proteome</keyword>
<organism evidence="12 13">
    <name type="scientific">Streptococcus zalophi</name>
    <dbReference type="NCBI Taxonomy" id="640031"/>
    <lineage>
        <taxon>Bacteria</taxon>
        <taxon>Bacillati</taxon>
        <taxon>Bacillota</taxon>
        <taxon>Bacilli</taxon>
        <taxon>Lactobacillales</taxon>
        <taxon>Streptococcaceae</taxon>
        <taxon>Streptococcus</taxon>
    </lineage>
</organism>
<reference evidence="12 13" key="1">
    <citation type="journal article" date="2021" name="Int. J. Syst. Evol. Microbiol.">
        <title>Streptococcus vicugnae sp. nov., isolated from faeces of alpacas (Vicugna pacos) and cattle (Bos taurus), Streptococcus zalophi sp. nov., and Streptococcus pacificus sp. nov., isolated from respiratory tract of California sea lions (Zalophus californianus).</title>
        <authorList>
            <person name="Volokhov D.V."/>
            <person name="Zagorodnyaya T.A."/>
            <person name="Shen Z."/>
            <person name="Blom J."/>
            <person name="Furtak V.A."/>
            <person name="Eisenberg T."/>
            <person name="Fan P."/>
            <person name="Jeong K.C."/>
            <person name="Gao Y."/>
            <person name="Zhang S."/>
            <person name="Amselle M."/>
        </authorList>
    </citation>
    <scope>NUCLEOTIDE SEQUENCE [LARGE SCALE GENOMIC DNA]</scope>
    <source>
        <strain evidence="13">CSL7508-lung</strain>
    </source>
</reference>
<dbReference type="GO" id="GO:0006281">
    <property type="term" value="P:DNA repair"/>
    <property type="evidence" value="ECO:0007669"/>
    <property type="project" value="UniProtKB-KW"/>
</dbReference>
<evidence type="ECO:0000256" key="2">
    <source>
        <dbReference type="ARBA" id="ARBA00022741"/>
    </source>
</evidence>
<name>A0A934P9E0_9STRE</name>
<dbReference type="Gene3D" id="3.40.50.300">
    <property type="entry name" value="P-loop containing nucleotide triphosphate hydrolases"/>
    <property type="match status" value="4"/>
</dbReference>
<keyword evidence="1" id="KW-0540">Nuclease</keyword>
<dbReference type="GO" id="GO:0004386">
    <property type="term" value="F:helicase activity"/>
    <property type="evidence" value="ECO:0007669"/>
    <property type="project" value="UniProtKB-KW"/>
</dbReference>
<evidence type="ECO:0000256" key="6">
    <source>
        <dbReference type="ARBA" id="ARBA00022839"/>
    </source>
</evidence>
<evidence type="ECO:0000256" key="5">
    <source>
        <dbReference type="ARBA" id="ARBA00022806"/>
    </source>
</evidence>
<proteinExistence type="predicted"/>
<keyword evidence="5" id="KW-0347">Helicase</keyword>
<keyword evidence="3" id="KW-0227">DNA damage</keyword>
<dbReference type="Pfam" id="PF12705">
    <property type="entry name" value="PDDEXK_1"/>
    <property type="match status" value="1"/>
</dbReference>
<dbReference type="GO" id="GO:0005524">
    <property type="term" value="F:ATP binding"/>
    <property type="evidence" value="ECO:0007669"/>
    <property type="project" value="UniProtKB-KW"/>
</dbReference>
<dbReference type="InterPro" id="IPR014141">
    <property type="entry name" value="DNA_helicase_suRexB"/>
</dbReference>
<dbReference type="InterPro" id="IPR027417">
    <property type="entry name" value="P-loop_NTPase"/>
</dbReference>
<evidence type="ECO:0000256" key="9">
    <source>
        <dbReference type="ARBA" id="ARBA00023204"/>
    </source>
</evidence>
<keyword evidence="4" id="KW-0378">Hydrolase</keyword>
<comment type="caution">
    <text evidence="12">The sequence shown here is derived from an EMBL/GenBank/DDBJ whole genome shotgun (WGS) entry which is preliminary data.</text>
</comment>
<feature type="domain" description="PD-(D/E)XK endonuclease-like" evidence="10">
    <location>
        <begin position="744"/>
        <end position="1030"/>
    </location>
</feature>
<evidence type="ECO:0000256" key="3">
    <source>
        <dbReference type="ARBA" id="ARBA00022763"/>
    </source>
</evidence>
<accession>A0A934P9E0</accession>
<dbReference type="GO" id="GO:0016817">
    <property type="term" value="F:hydrolase activity, acting on acid anhydrides"/>
    <property type="evidence" value="ECO:0007669"/>
    <property type="project" value="InterPro"/>
</dbReference>
<dbReference type="GO" id="GO:0004527">
    <property type="term" value="F:exonuclease activity"/>
    <property type="evidence" value="ECO:0007669"/>
    <property type="project" value="UniProtKB-KW"/>
</dbReference>
<dbReference type="Pfam" id="PF21445">
    <property type="entry name" value="ADDB_N"/>
    <property type="match status" value="1"/>
</dbReference>
<dbReference type="PANTHER" id="PTHR30591">
    <property type="entry name" value="RECBCD ENZYME SUBUNIT RECC"/>
    <property type="match status" value="1"/>
</dbReference>
<evidence type="ECO:0000313" key="13">
    <source>
        <dbReference type="Proteomes" id="UP000644875"/>
    </source>
</evidence>
<evidence type="ECO:0000256" key="7">
    <source>
        <dbReference type="ARBA" id="ARBA00022840"/>
    </source>
</evidence>
<dbReference type="GO" id="GO:0003677">
    <property type="term" value="F:DNA binding"/>
    <property type="evidence" value="ECO:0007669"/>
    <property type="project" value="UniProtKB-KW"/>
</dbReference>
<keyword evidence="2" id="KW-0547">Nucleotide-binding</keyword>
<protein>
    <submittedName>
        <fullName evidence="12">ATP-dependent nuclease subunit B</fullName>
    </submittedName>
</protein>
<evidence type="ECO:0000259" key="11">
    <source>
        <dbReference type="Pfam" id="PF21445"/>
    </source>
</evidence>
<dbReference type="AlphaFoldDB" id="A0A934P9E0"/>
<keyword evidence="8" id="KW-0238">DNA-binding</keyword>
<keyword evidence="6" id="KW-0269">Exonuclease</keyword>
<evidence type="ECO:0000313" key="12">
    <source>
        <dbReference type="EMBL" id="MBJ8349378.1"/>
    </source>
</evidence>
<dbReference type="InterPro" id="IPR011604">
    <property type="entry name" value="PDDEXK-like_dom_sf"/>
</dbReference>
<gene>
    <name evidence="12" type="primary">rexB</name>
    <name evidence="12" type="ORF">JHK64_01865</name>
</gene>
<dbReference type="EMBL" id="JAENBP010000002">
    <property type="protein sequence ID" value="MBJ8349378.1"/>
    <property type="molecule type" value="Genomic_DNA"/>
</dbReference>
<keyword evidence="7" id="KW-0067">ATP-binding</keyword>
<dbReference type="GO" id="GO:0006310">
    <property type="term" value="P:DNA recombination"/>
    <property type="evidence" value="ECO:0007669"/>
    <property type="project" value="TreeGrafter"/>
</dbReference>
<feature type="domain" description="ATP-dependent helicase/deoxyribonuclease subunit B N-terminal" evidence="11">
    <location>
        <begin position="25"/>
        <end position="248"/>
    </location>
</feature>
<evidence type="ECO:0000259" key="10">
    <source>
        <dbReference type="Pfam" id="PF12705"/>
    </source>
</evidence>
<keyword evidence="9" id="KW-0234">DNA repair</keyword>
<dbReference type="InterPro" id="IPR049035">
    <property type="entry name" value="ADDB_N"/>
</dbReference>
<dbReference type="SUPFAM" id="SSF52980">
    <property type="entry name" value="Restriction endonuclease-like"/>
    <property type="match status" value="1"/>
</dbReference>
<dbReference type="NCBIfam" id="TIGR02774">
    <property type="entry name" value="rexB_recomb"/>
    <property type="match status" value="1"/>
</dbReference>
<dbReference type="SUPFAM" id="SSF52540">
    <property type="entry name" value="P-loop containing nucleoside triphosphate hydrolases"/>
    <property type="match status" value="1"/>
</dbReference>
<evidence type="ECO:0000256" key="4">
    <source>
        <dbReference type="ARBA" id="ARBA00022801"/>
    </source>
</evidence>
<dbReference type="PANTHER" id="PTHR30591:SF1">
    <property type="entry name" value="RECBCD ENZYME SUBUNIT RECC"/>
    <property type="match status" value="1"/>
</dbReference>
<dbReference type="RefSeq" id="WP_199567307.1">
    <property type="nucleotide sequence ID" value="NZ_JAENBP010000002.1"/>
</dbReference>
<evidence type="ECO:0000256" key="1">
    <source>
        <dbReference type="ARBA" id="ARBA00022722"/>
    </source>
</evidence>
<evidence type="ECO:0000256" key="8">
    <source>
        <dbReference type="ARBA" id="ARBA00023125"/>
    </source>
</evidence>
<dbReference type="InterPro" id="IPR011335">
    <property type="entry name" value="Restrct_endonuc-II-like"/>
</dbReference>
<sequence length="1081" mass="124039">MKLLYTDIYNDMSGILAKKAHEYALKGKRVFYIAPNSLSFEKERLVLSLLPEQASFAITITRFTQMARYFTLNNTVKSTSIDDIGLFMLFQKTLSQFSEEDLPIYGLLKKDPNFIDQLVNLYQELKTANMSLLELTELDNLKFQDLSKIFTALEEELNNNHFESISPISLFSNQVASGFLDKALADVVLVIDGFTRFSAEEELLIQRLEEKTSEIIIGTYASQKAYRSNYSEGNIYQAGVDFLRHLASLFLVKPEYIAKTSETFFANLSRTVESYYDFSKTPLELAISNDSPVTIWEVSHQKEEVEQVAKAIRSKLHEGYRYKDILVLLGDVDSYHLYIKTIFDKYQIPFYLSKPESMSHHPLVHFIDALERLKRYRFRAEDLLNLLKSGLFGQFSQMERDLFEKYINYADIKGKAAFSRQFIYDNAGQFDLEKINDIRHRVMSPLLHFFNSQSKTAKGLLDNLMTLLKDVQLDWHLENIAKTSTQEEAEKHQEVWKTFTHILEQFQLIFENDKLDLASFLSFLKIGMLSANYRIVPATLDVVNVKSFDLIEPHTNQFVFAIGLSQSHFPKASKNTSLITDEERLAINQSVKKIARFDIPSQEMMKKNHLVALSLLNAATKELVLSSPSIINDSQEMSSPYLQVLKQIGLPVIEKNKDLTTINPDDLGSYSGLLNRLVDFYQEDIQKEDLSKDERTFWSVAVRVLKKKLAKEDLFLPSPNEDLHVAPLAKDTLAIKFPKDKQLQLSASALTDFYENEYKYFLKYVLGLKEQASIHPDASQHGNFLHRIFELLMADKSSNHFDDKLSLAINKVSLEPIFMSLYQQDTKSEFSKAVLLDIAKETAVVLKDNPAIDVIAQELVFGADNQNTLDLGDGRLVNIKGKIDRLDYFSKTDSYGVVDYKSSDKKFNLADFYNRLSPQLITYIAALRSAKEFEQITSIFGAMYLHMKNPILSLDQTKSLEDVLSKSVEELKYKGLFVEEKSQELSQLYANKRSTFSENDLEIMIAYNEKLYKEAAKKILSGHYAINPYTKDNKSVAGDQFKAITRFEANQHLSNARQLKTFPRASQQQLILEQMKGEIEK</sequence>
<dbReference type="Gene3D" id="3.90.320.10">
    <property type="match status" value="1"/>
</dbReference>